<name>A0A654ZZ90_MYCTX</name>
<evidence type="ECO:0000256" key="1">
    <source>
        <dbReference type="SAM" id="MobiDB-lite"/>
    </source>
</evidence>
<feature type="region of interest" description="Disordered" evidence="1">
    <location>
        <begin position="1"/>
        <end position="62"/>
    </location>
</feature>
<proteinExistence type="predicted"/>
<evidence type="ECO:0000313" key="6">
    <source>
        <dbReference type="Proteomes" id="UP000049023"/>
    </source>
</evidence>
<dbReference type="AlphaFoldDB" id="A0A654ZZ90"/>
<gene>
    <name evidence="4" type="ORF">ERS027646_04102</name>
    <name evidence="3" type="ORF">ERS027659_04274</name>
    <name evidence="2" type="ORF">ERS027661_02124</name>
</gene>
<dbReference type="EMBL" id="CNGE01001134">
    <property type="protein sequence ID" value="CKT75931.1"/>
    <property type="molecule type" value="Genomic_DNA"/>
</dbReference>
<dbReference type="Proteomes" id="UP000048948">
    <property type="component" value="Unassembled WGS sequence"/>
</dbReference>
<evidence type="ECO:0000313" key="5">
    <source>
        <dbReference type="Proteomes" id="UP000048948"/>
    </source>
</evidence>
<dbReference type="EMBL" id="CNFU01000423">
    <property type="protein sequence ID" value="CKR80003.1"/>
    <property type="molecule type" value="Genomic_DNA"/>
</dbReference>
<feature type="compositionally biased region" description="Low complexity" evidence="1">
    <location>
        <begin position="12"/>
        <end position="25"/>
    </location>
</feature>
<organism evidence="2 6">
    <name type="scientific">Mycobacterium tuberculosis</name>
    <dbReference type="NCBI Taxonomy" id="1773"/>
    <lineage>
        <taxon>Bacteria</taxon>
        <taxon>Bacillati</taxon>
        <taxon>Actinomycetota</taxon>
        <taxon>Actinomycetes</taxon>
        <taxon>Mycobacteriales</taxon>
        <taxon>Mycobacteriaceae</taxon>
        <taxon>Mycobacterium</taxon>
        <taxon>Mycobacterium tuberculosis complex</taxon>
    </lineage>
</organism>
<dbReference type="Proteomes" id="UP000049023">
    <property type="component" value="Unassembled WGS sequence"/>
</dbReference>
<protein>
    <submittedName>
        <fullName evidence="2">Uncharacterized protein</fullName>
    </submittedName>
</protein>
<evidence type="ECO:0000313" key="7">
    <source>
        <dbReference type="Proteomes" id="UP000050164"/>
    </source>
</evidence>
<reference evidence="5 6" key="1">
    <citation type="submission" date="2015-03" db="EMBL/GenBank/DDBJ databases">
        <authorList>
            <consortium name="Pathogen Informatics"/>
        </authorList>
    </citation>
    <scope>NUCLEOTIDE SEQUENCE [LARGE SCALE GENOMIC DNA]</scope>
    <source>
        <strain evidence="4 5">Bir 172</strain>
        <strain evidence="3 7">Bir 185</strain>
        <strain evidence="2 6">Bir 187</strain>
    </source>
</reference>
<dbReference type="EMBL" id="CNFT01001481">
    <property type="protein sequence ID" value="CKT34334.1"/>
    <property type="molecule type" value="Genomic_DNA"/>
</dbReference>
<accession>A0A654ZZ90</accession>
<feature type="compositionally biased region" description="Polar residues" evidence="1">
    <location>
        <begin position="129"/>
        <end position="151"/>
    </location>
</feature>
<evidence type="ECO:0000313" key="2">
    <source>
        <dbReference type="EMBL" id="CKR80003.1"/>
    </source>
</evidence>
<feature type="compositionally biased region" description="Basic residues" evidence="1">
    <location>
        <begin position="115"/>
        <end position="125"/>
    </location>
</feature>
<dbReference type="Proteomes" id="UP000050164">
    <property type="component" value="Unassembled WGS sequence"/>
</dbReference>
<sequence length="190" mass="19393">MIAPMLVPAKRSTVTPAASSSSSTPKWAHALAAPPLRTSPTERPAIRVASTRRSSATNSRRTTCIDRGVINCSQARRCSRPAGRPASTRSAPVARVGSGATGTAGLLATSTTRSATRKQNSRHRASPTAACSTTRSAVCSARSNPSQSTRPGATARSRVDSALHNSVATIATGALASTPTTATTTSGVVR</sequence>
<evidence type="ECO:0000313" key="4">
    <source>
        <dbReference type="EMBL" id="CKT75931.1"/>
    </source>
</evidence>
<feature type="compositionally biased region" description="Low complexity" evidence="1">
    <location>
        <begin position="49"/>
        <end position="62"/>
    </location>
</feature>
<feature type="region of interest" description="Disordered" evidence="1">
    <location>
        <begin position="76"/>
        <end position="157"/>
    </location>
</feature>
<feature type="compositionally biased region" description="Low complexity" evidence="1">
    <location>
        <begin position="97"/>
        <end position="114"/>
    </location>
</feature>
<evidence type="ECO:0000313" key="3">
    <source>
        <dbReference type="EMBL" id="CKT34334.1"/>
    </source>
</evidence>